<protein>
    <submittedName>
        <fullName evidence="11">ERP3 protein</fullName>
    </submittedName>
</protein>
<dbReference type="EMBL" id="CDQK01000005">
    <property type="protein sequence ID" value="CEP23914.1"/>
    <property type="molecule type" value="Genomic_DNA"/>
</dbReference>
<name>A0A0H5CH81_CYBJN</name>
<dbReference type="SMART" id="SM01190">
    <property type="entry name" value="EMP24_GP25L"/>
    <property type="match status" value="1"/>
</dbReference>
<dbReference type="SUPFAM" id="SSF101576">
    <property type="entry name" value="Supernatant protein factor (SPF), C-terminal domain"/>
    <property type="match status" value="1"/>
</dbReference>
<reference evidence="12" key="1">
    <citation type="journal article" date="2015" name="J. Biotechnol.">
        <title>The structure of the Cyberlindnera jadinii genome and its relation to Candida utilis analyzed by the occurrence of single nucleotide polymorphisms.</title>
        <authorList>
            <person name="Rupp O."/>
            <person name="Brinkrolf K."/>
            <person name="Buerth C."/>
            <person name="Kunigo M."/>
            <person name="Schneider J."/>
            <person name="Jaenicke S."/>
            <person name="Goesmann A."/>
            <person name="Puehler A."/>
            <person name="Jaeger K.-E."/>
            <person name="Ernst J.F."/>
        </authorList>
    </citation>
    <scope>NUCLEOTIDE SEQUENCE [LARGE SCALE GENOMIC DNA]</scope>
    <source>
        <strain evidence="12">ATCC 18201 / CBS 1600 / BCRC 20928 / JCM 3617 / NBRC 0987 / NRRL Y-1542</strain>
    </source>
</reference>
<dbReference type="Pfam" id="PF01105">
    <property type="entry name" value="EMP24_GP25L"/>
    <property type="match status" value="1"/>
</dbReference>
<organism evidence="11 12">
    <name type="scientific">Cyberlindnera jadinii (strain ATCC 18201 / CBS 1600 / BCRC 20928 / JCM 3617 / NBRC 0987 / NRRL Y-1542)</name>
    <name type="common">Torula yeast</name>
    <name type="synonym">Candida utilis</name>
    <dbReference type="NCBI Taxonomy" id="983966"/>
    <lineage>
        <taxon>Eukaryota</taxon>
        <taxon>Fungi</taxon>
        <taxon>Dikarya</taxon>
        <taxon>Ascomycota</taxon>
        <taxon>Saccharomycotina</taxon>
        <taxon>Saccharomycetes</taxon>
        <taxon>Phaffomycetales</taxon>
        <taxon>Phaffomycetaceae</taxon>
        <taxon>Cyberlindnera</taxon>
    </lineage>
</organism>
<evidence type="ECO:0000256" key="5">
    <source>
        <dbReference type="ARBA" id="ARBA00022989"/>
    </source>
</evidence>
<proteinExistence type="inferred from homology"/>
<comment type="similarity">
    <text evidence="2 8">Belongs to the EMP24/GP25L family.</text>
</comment>
<evidence type="ECO:0000313" key="12">
    <source>
        <dbReference type="Proteomes" id="UP000038830"/>
    </source>
</evidence>
<dbReference type="Proteomes" id="UP000038830">
    <property type="component" value="Unassembled WGS sequence"/>
</dbReference>
<evidence type="ECO:0000256" key="1">
    <source>
        <dbReference type="ARBA" id="ARBA00004479"/>
    </source>
</evidence>
<accession>A0A0H5CH81</accession>
<gene>
    <name evidence="11" type="primary">ERP3</name>
    <name evidence="11" type="ORF">BN1211_4613</name>
</gene>
<evidence type="ECO:0000256" key="2">
    <source>
        <dbReference type="ARBA" id="ARBA00007104"/>
    </source>
</evidence>
<dbReference type="PROSITE" id="PS50866">
    <property type="entry name" value="GOLD"/>
    <property type="match status" value="1"/>
</dbReference>
<dbReference type="GO" id="GO:0006888">
    <property type="term" value="P:endoplasmic reticulum to Golgi vesicle-mediated transport"/>
    <property type="evidence" value="ECO:0007669"/>
    <property type="project" value="UniProtKB-ARBA"/>
</dbReference>
<sequence length="226" mass="25750">MIIGLGHQVEGCTELLEEQTMRLLIVASSIFAVAQASLLTVSLQPDETSCFYVFADKPQVNVNYYFAVQSGGSFDIDYAVRGPDKKVIAQDEKQRQGEWSFVADTAGEYELCLSNRMSTFSEKVVDFQFTTDSDVQAGFNFGHLADETINEVSESVEHIRDQVNHVMKSLQYYRTRSHRNHATVKSTLSRIYTFSLYEILFCLGMALLQVIVVELFFRFRVKDFEV</sequence>
<evidence type="ECO:0000256" key="4">
    <source>
        <dbReference type="ARBA" id="ARBA00022729"/>
    </source>
</evidence>
<evidence type="ECO:0000313" key="11">
    <source>
        <dbReference type="EMBL" id="CEP23914.1"/>
    </source>
</evidence>
<evidence type="ECO:0000256" key="8">
    <source>
        <dbReference type="RuleBase" id="RU003827"/>
    </source>
</evidence>
<evidence type="ECO:0000256" key="7">
    <source>
        <dbReference type="ARBA" id="ARBA00037847"/>
    </source>
</evidence>
<comment type="subcellular location">
    <subcellularLocation>
        <location evidence="7">Endomembrane system</location>
        <topology evidence="7">Single-pass membrane protein</topology>
    </subcellularLocation>
    <subcellularLocation>
        <location evidence="1 8">Membrane</location>
        <topology evidence="1 8">Single-pass type I membrane protein</topology>
    </subcellularLocation>
</comment>
<evidence type="ECO:0000256" key="9">
    <source>
        <dbReference type="SAM" id="Phobius"/>
    </source>
</evidence>
<feature type="domain" description="GOLD" evidence="10">
    <location>
        <begin position="48"/>
        <end position="131"/>
    </location>
</feature>
<keyword evidence="3 8" id="KW-0812">Transmembrane</keyword>
<keyword evidence="5 9" id="KW-1133">Transmembrane helix</keyword>
<dbReference type="InterPro" id="IPR015720">
    <property type="entry name" value="Emp24-like"/>
</dbReference>
<evidence type="ECO:0000256" key="6">
    <source>
        <dbReference type="ARBA" id="ARBA00023136"/>
    </source>
</evidence>
<keyword evidence="6 9" id="KW-0472">Membrane</keyword>
<dbReference type="GO" id="GO:0005737">
    <property type="term" value="C:cytoplasm"/>
    <property type="evidence" value="ECO:0007669"/>
    <property type="project" value="GOC"/>
</dbReference>
<dbReference type="PANTHER" id="PTHR22811">
    <property type="entry name" value="TRANSMEMBRANE EMP24 DOMAIN-CONTAINING PROTEIN"/>
    <property type="match status" value="1"/>
</dbReference>
<dbReference type="AlphaFoldDB" id="A0A0H5CH81"/>
<dbReference type="GO" id="GO:0012505">
    <property type="term" value="C:endomembrane system"/>
    <property type="evidence" value="ECO:0007669"/>
    <property type="project" value="UniProtKB-SubCell"/>
</dbReference>
<dbReference type="InterPro" id="IPR036598">
    <property type="entry name" value="GOLD_dom_sf"/>
</dbReference>
<dbReference type="InterPro" id="IPR009038">
    <property type="entry name" value="GOLD_dom"/>
</dbReference>
<keyword evidence="4" id="KW-0732">Signal</keyword>
<feature type="transmembrane region" description="Helical" evidence="9">
    <location>
        <begin position="194"/>
        <end position="217"/>
    </location>
</feature>
<dbReference type="GO" id="GO:0016020">
    <property type="term" value="C:membrane"/>
    <property type="evidence" value="ECO:0007669"/>
    <property type="project" value="UniProtKB-SubCell"/>
</dbReference>
<evidence type="ECO:0000256" key="3">
    <source>
        <dbReference type="ARBA" id="ARBA00022692"/>
    </source>
</evidence>
<evidence type="ECO:0000259" key="10">
    <source>
        <dbReference type="PROSITE" id="PS50866"/>
    </source>
</evidence>